<dbReference type="InterPro" id="IPR011335">
    <property type="entry name" value="Restrct_endonuc-II-like"/>
</dbReference>
<evidence type="ECO:0000313" key="2">
    <source>
        <dbReference type="Proteomes" id="UP001165663"/>
    </source>
</evidence>
<comment type="caution">
    <text evidence="1">The sequence shown here is derived from an EMBL/GenBank/DDBJ whole genome shotgun (WGS) entry which is preliminary data.</text>
</comment>
<dbReference type="Proteomes" id="UP001165663">
    <property type="component" value="Unassembled WGS sequence"/>
</dbReference>
<dbReference type="AlphaFoldDB" id="A0AA37PUY1"/>
<gene>
    <name evidence="1" type="ORF">SRL2020028_31960</name>
</gene>
<evidence type="ECO:0000313" key="1">
    <source>
        <dbReference type="EMBL" id="GLB83940.1"/>
    </source>
</evidence>
<dbReference type="EMBL" id="BRXE01000037">
    <property type="protein sequence ID" value="GLB83940.1"/>
    <property type="molecule type" value="Genomic_DNA"/>
</dbReference>
<name>A0AA37PUY1_9MYCO</name>
<reference evidence="1" key="1">
    <citation type="submission" date="2022-07" db="EMBL/GenBank/DDBJ databases">
        <title>Mycobacterium kiyosense sp. nov., scotochromogenic slow-glowing species isolated from respiratory specimens.</title>
        <authorList>
            <person name="Fukano H."/>
            <person name="Kazumi Y."/>
            <person name="Sakagami N."/>
            <person name="Ato M."/>
            <person name="Mitarai S."/>
            <person name="Hoshino Y."/>
        </authorList>
    </citation>
    <scope>NUCLEOTIDE SEQUENCE</scope>
    <source>
        <strain evidence="1">SRL2020-028</strain>
    </source>
</reference>
<organism evidence="1 2">
    <name type="scientific">Mycobacterium kiyosense</name>
    <dbReference type="NCBI Taxonomy" id="2871094"/>
    <lineage>
        <taxon>Bacteria</taxon>
        <taxon>Bacillati</taxon>
        <taxon>Actinomycetota</taxon>
        <taxon>Actinomycetes</taxon>
        <taxon>Mycobacteriales</taxon>
        <taxon>Mycobacteriaceae</taxon>
        <taxon>Mycobacterium</taxon>
    </lineage>
</organism>
<accession>A0AA37PUY1</accession>
<evidence type="ECO:0008006" key="3">
    <source>
        <dbReference type="Google" id="ProtNLM"/>
    </source>
</evidence>
<dbReference type="SUPFAM" id="SSF52980">
    <property type="entry name" value="Restriction endonuclease-like"/>
    <property type="match status" value="1"/>
</dbReference>
<sequence>MDCSPPLKCPLAATVKLSYPMSQPFIGSEAVANGDVTKTELRARYKKLLRDVYVGPYVEMTPELRARAVWLWSRRRGTVAGLTASAVHGAEWVAPDAPLEILHTNRNSLPGLQVRGDHIEADEIARIDGMPVTIPARTVLDLGCWYPTDDAVVAIDALLASVDVKISEVEALAGRYSGRRGIRNARIAFDLADGGSQSPKETLLRLLLIRAGFPRPQTQIAVSDGLGDEFAHLDMGWENVQVAVEYDGEQHRTNRWRYTWDIQRQEKIQRCGWIVVRVVAGDRPAVIIRRVAAARASCGCTDRLRGVALA</sequence>
<proteinExistence type="predicted"/>
<protein>
    <recommendedName>
        <fullName evidence="3">DUF559 domain-containing protein</fullName>
    </recommendedName>
</protein>